<accession>A0ABQ8UN40</accession>
<dbReference type="InterPro" id="IPR032675">
    <property type="entry name" value="LRR_dom_sf"/>
</dbReference>
<protein>
    <recommendedName>
        <fullName evidence="4">F-box domain-containing protein</fullName>
    </recommendedName>
</protein>
<feature type="signal peptide" evidence="1">
    <location>
        <begin position="1"/>
        <end position="30"/>
    </location>
</feature>
<feature type="chain" id="PRO_5045160636" description="F-box domain-containing protein" evidence="1">
    <location>
        <begin position="31"/>
        <end position="716"/>
    </location>
</feature>
<evidence type="ECO:0000313" key="2">
    <source>
        <dbReference type="EMBL" id="KAJ4459421.1"/>
    </source>
</evidence>
<organism evidence="2 3">
    <name type="scientific">Paratrimastix pyriformis</name>
    <dbReference type="NCBI Taxonomy" id="342808"/>
    <lineage>
        <taxon>Eukaryota</taxon>
        <taxon>Metamonada</taxon>
        <taxon>Preaxostyla</taxon>
        <taxon>Paratrimastigidae</taxon>
        <taxon>Paratrimastix</taxon>
    </lineage>
</organism>
<evidence type="ECO:0008006" key="4">
    <source>
        <dbReference type="Google" id="ProtNLM"/>
    </source>
</evidence>
<name>A0ABQ8UN40_9EUKA</name>
<reference evidence="2" key="1">
    <citation type="journal article" date="2022" name="bioRxiv">
        <title>Genomics of Preaxostyla Flagellates Illuminates Evolutionary Transitions and the Path Towards Mitochondrial Loss.</title>
        <authorList>
            <person name="Novak L.V.F."/>
            <person name="Treitli S.C."/>
            <person name="Pyrih J."/>
            <person name="Halakuc P."/>
            <person name="Pipaliya S.V."/>
            <person name="Vacek V."/>
            <person name="Brzon O."/>
            <person name="Soukal P."/>
            <person name="Eme L."/>
            <person name="Dacks J.B."/>
            <person name="Karnkowska A."/>
            <person name="Elias M."/>
            <person name="Hampl V."/>
        </authorList>
    </citation>
    <scope>NUCLEOTIDE SEQUENCE</scope>
    <source>
        <strain evidence="2">RCP-MX</strain>
    </source>
</reference>
<dbReference type="Proteomes" id="UP001141327">
    <property type="component" value="Unassembled WGS sequence"/>
</dbReference>
<dbReference type="SUPFAM" id="SSF52047">
    <property type="entry name" value="RNI-like"/>
    <property type="match status" value="1"/>
</dbReference>
<proteinExistence type="predicted"/>
<dbReference type="EMBL" id="JAPMOS010000019">
    <property type="protein sequence ID" value="KAJ4459421.1"/>
    <property type="molecule type" value="Genomic_DNA"/>
</dbReference>
<keyword evidence="1" id="KW-0732">Signal</keyword>
<keyword evidence="3" id="KW-1185">Reference proteome</keyword>
<comment type="caution">
    <text evidence="2">The sequence shown here is derived from an EMBL/GenBank/DDBJ whole genome shotgun (WGS) entry which is preliminary data.</text>
</comment>
<evidence type="ECO:0000313" key="3">
    <source>
        <dbReference type="Proteomes" id="UP001141327"/>
    </source>
</evidence>
<dbReference type="Gene3D" id="3.80.10.10">
    <property type="entry name" value="Ribonuclease Inhibitor"/>
    <property type="match status" value="2"/>
</dbReference>
<evidence type="ECO:0000256" key="1">
    <source>
        <dbReference type="SAM" id="SignalP"/>
    </source>
</evidence>
<sequence>MDNQKSHKVLAWFFLLPHLLPIFPKTPTLANNLWAQLPPDLLRAIVEASSSPFRTYIQLLSLSHTIRSMIRGILRQMSFQTAEIDVDALAALIGPCKGLGELAFPVPRQNYPHLPHTDTKTTTPSSWVDEAFGGQTQLAVLENFPTSSEPDIERILSHLPGLVELTVSSSFPMSTRLLAALARSCPGLQVLRWEARQRFWRNYLEPPPSDLGALAPLSGVLRQLDLGDSAVSEESLTAFVGSLSAVTSLKLHSCPPAALEPIASHLTSLELRICHDLPGPWLCRLERLSLNLRESGPILAPLTLLLAANRATLRSLSLATDEPAESLIAPLRTLPCLTHLNLELLHGGCILSALPPVLVDRLESLTLRLDQFTETAPVRIASSHLQSFSLQVFFPTQGLILECPALVVLRSCAPLLSLCCPSLRTLITPLLEETAPIPRPDLEVAGPSPDRLWVDPVWLLTGSPRLREISGIHLTRPDLLARLCTCESLVRLMLRFDATRLPNPLVLRLPGQLEHLDLIIEMSARPAEGDPPLPPFDIQVEAPGLLYFNLAIDCIHRPTLRPDEKKPSVRVRLCHPSPSLDDLRLCSYHALLFVQNDEEEAGTPAMQPRDLFVTGNLDAASLVRLLSRHGARLSQIQVANSGSMASEDWAQLMAALSGLPRLIDLQLDPPRTVSKISLACPQLRSLCFTEPLLPEVELALDCPLLVDLFDHERIWP</sequence>
<gene>
    <name evidence="2" type="ORF">PAPYR_4465</name>
</gene>